<organism evidence="1 2">
    <name type="scientific">Pseudaquabacterium terrae</name>
    <dbReference type="NCBI Taxonomy" id="2732868"/>
    <lineage>
        <taxon>Bacteria</taxon>
        <taxon>Pseudomonadati</taxon>
        <taxon>Pseudomonadota</taxon>
        <taxon>Betaproteobacteria</taxon>
        <taxon>Burkholderiales</taxon>
        <taxon>Sphaerotilaceae</taxon>
        <taxon>Pseudaquabacterium</taxon>
    </lineage>
</organism>
<dbReference type="InterPro" id="IPR010732">
    <property type="entry name" value="T6SS_TssG-like"/>
</dbReference>
<dbReference type="Proteomes" id="UP000737171">
    <property type="component" value="Unassembled WGS sequence"/>
</dbReference>
<gene>
    <name evidence="1" type="primary">tssG</name>
    <name evidence="1" type="ORF">HLB44_05645</name>
</gene>
<name>A0ABX2EDM0_9BURK</name>
<evidence type="ECO:0000313" key="2">
    <source>
        <dbReference type="Proteomes" id="UP000737171"/>
    </source>
</evidence>
<dbReference type="Pfam" id="PF06996">
    <property type="entry name" value="T6SS_TssG"/>
    <property type="match status" value="1"/>
</dbReference>
<dbReference type="RefSeq" id="WP_173121558.1">
    <property type="nucleotide sequence ID" value="NZ_JABRWJ010000002.1"/>
</dbReference>
<sequence length="356" mass="40284">MTSPALQELFAAVEAQPWAFDFYALMRRIDALRPQHPPLGLGQRPSQEAVRLGQVPELDFAPAAIAKFDNRHDHGAPRIGVRFFGLLGPHGPMPLHLTEFVRERLHQRADPTAARFLDVFHHRMTSLFYRAWAQAQPVVQQDRPQTDRYGSWLGATFGLNRLGAGRDAVPDNAKLYQAGLIASRSRHPEALTKVLRQYFGVPVALEPHVGQWLMLAGEDRSRLGFARNRTERSQVPHAELGLSANAGNKVWDRQYKFRLRLGPLTLAQYNDFLPGGRALHPLGDWVRLLAGLDLGWDAQLVLRRDEVPKPHLDRRMRLGLTSWLGRRGRQGPSTDRDELKLRPSSSFLMRRLGARA</sequence>
<reference evidence="1 2" key="1">
    <citation type="submission" date="2020-05" db="EMBL/GenBank/DDBJ databases">
        <title>Aquincola sp. isolate from soil.</title>
        <authorList>
            <person name="Han J."/>
            <person name="Kim D.-U."/>
        </authorList>
    </citation>
    <scope>NUCLEOTIDE SEQUENCE [LARGE SCALE GENOMIC DNA]</scope>
    <source>
        <strain evidence="1 2">S2</strain>
    </source>
</reference>
<dbReference type="PANTHER" id="PTHR35564:SF4">
    <property type="entry name" value="CYTOPLASMIC PROTEIN"/>
    <property type="match status" value="1"/>
</dbReference>
<evidence type="ECO:0000313" key="1">
    <source>
        <dbReference type="EMBL" id="NRF66460.1"/>
    </source>
</evidence>
<dbReference type="PANTHER" id="PTHR35564">
    <property type="match status" value="1"/>
</dbReference>
<dbReference type="EMBL" id="JABRWJ010000002">
    <property type="protein sequence ID" value="NRF66460.1"/>
    <property type="molecule type" value="Genomic_DNA"/>
</dbReference>
<keyword evidence="2" id="KW-1185">Reference proteome</keyword>
<accession>A0ABX2EDM0</accession>
<protein>
    <submittedName>
        <fullName evidence="1">Type VI secretion system baseplate subunit TssG</fullName>
    </submittedName>
</protein>
<proteinExistence type="predicted"/>
<dbReference type="NCBIfam" id="TIGR03347">
    <property type="entry name" value="VI_chp_1"/>
    <property type="match status" value="1"/>
</dbReference>
<comment type="caution">
    <text evidence="1">The sequence shown here is derived from an EMBL/GenBank/DDBJ whole genome shotgun (WGS) entry which is preliminary data.</text>
</comment>